<dbReference type="EMBL" id="CP000542">
    <property type="protein sequence ID" value="ABM59106.1"/>
    <property type="molecule type" value="Genomic_DNA"/>
</dbReference>
<name>A1WN99_VEREI</name>
<evidence type="ECO:0000259" key="4">
    <source>
        <dbReference type="PROSITE" id="PS50043"/>
    </source>
</evidence>
<dbReference type="GO" id="GO:0003677">
    <property type="term" value="F:DNA binding"/>
    <property type="evidence" value="ECO:0007669"/>
    <property type="project" value="UniProtKB-KW"/>
</dbReference>
<dbReference type="InterPro" id="IPR000792">
    <property type="entry name" value="Tscrpt_reg_LuxR_C"/>
</dbReference>
<dbReference type="SUPFAM" id="SSF46894">
    <property type="entry name" value="C-terminal effector domain of the bipartite response regulators"/>
    <property type="match status" value="1"/>
</dbReference>
<dbReference type="InterPro" id="IPR016032">
    <property type="entry name" value="Sig_transdc_resp-reg_C-effctor"/>
</dbReference>
<dbReference type="InterPro" id="IPR011990">
    <property type="entry name" value="TPR-like_helical_dom_sf"/>
</dbReference>
<dbReference type="InterPro" id="IPR041617">
    <property type="entry name" value="TPR_MalT"/>
</dbReference>
<dbReference type="InterPro" id="IPR059106">
    <property type="entry name" value="WHD_MalT"/>
</dbReference>
<evidence type="ECO:0000313" key="5">
    <source>
        <dbReference type="EMBL" id="ABM59106.1"/>
    </source>
</evidence>
<evidence type="ECO:0000256" key="2">
    <source>
        <dbReference type="ARBA" id="ARBA00023125"/>
    </source>
</evidence>
<sequence length="913" mass="100606">MQVNDPASHPGAVGVGITPNVVASKLMPPASADTNLARPHLVDGMRAAHAARLVLIRAPAGFGKTTLMQQYAASCDRQRRVTIWLRVDQADNDLPRFVGHLGVGLRTLTPDDNLRTVFGERLAASVIETVASFRMPFAILLDDFESIQSASVLNFVQHLIDALPPNGTLVIASRTTPALGLGRIRARGQLLEIDSAELRFSLPEATAFIRDKCALPLRDKDIATLHRCTEGWAAAIFLATLSLRQRTDYGRFVASFSGTNTQLAVYLTEDILGQQSESCRTFLIETSVLTQLSAPLCDAITGRHDSGAMLDHLERSNLFLFPLDSERNEYRYHSLFASFLQHRLRALHPGREAELHAAAAHWFLDAERPVPAIDHLLQAGMKAQAIAQLGRHAGTLLNDGRVRLLGRWFDQIRDALPRADPRVRISDAWVLLFNRHFDEATAAVQRIVDDHAADDSCDTLLLQAETLRCTLYAMSGQLDACLRAGLPHLDRLSPDETFQYCMLAISLSYCLMAAQRYDEARAVLARASSNGRSDGSVVLRSVADCIDSVIDLVHGRLGSGRARLKHAEHHWNECHGEVTGGRASAGIALAMVLYEADELEETGRLIAANLPYAKMNGPVDSMTICHVLSARVALIHGDRDLWQRRLVELEELGRQVGLQRVICSAWLERARVSTLDGAFDAADQALNIADLHGAWERDDLIGYANEVDLPSIARWRLQIARGNDRAVCAALADVIVDATARQRYWRAIKLHLLRAMALDRVSEHDAAFDELTDALRLASHEGFFRTFLDEGERLSALLQRWATRHRAAAASLGIAQQFLSALLERIDAAARNAQPSHAAAPSAKHAADAEALTPRELDVLRMLAMGHRNRVLAEKLFVSEFTVKSHLRRISAKLDAQSRTEAVAIGRARGLIE</sequence>
<dbReference type="KEGG" id="vei:Veis_3384"/>
<evidence type="ECO:0000256" key="1">
    <source>
        <dbReference type="ARBA" id="ARBA00023015"/>
    </source>
</evidence>
<dbReference type="PANTHER" id="PTHR44688:SF25">
    <property type="entry name" value="HTH LUXR-TYPE DOMAIN-CONTAINING PROTEIN"/>
    <property type="match status" value="1"/>
</dbReference>
<dbReference type="CDD" id="cd06170">
    <property type="entry name" value="LuxR_C_like"/>
    <property type="match status" value="1"/>
</dbReference>
<dbReference type="SUPFAM" id="SSF52540">
    <property type="entry name" value="P-loop containing nucleoside triphosphate hydrolases"/>
    <property type="match status" value="1"/>
</dbReference>
<feature type="domain" description="HTH luxR-type" evidence="4">
    <location>
        <begin position="845"/>
        <end position="910"/>
    </location>
</feature>
<dbReference type="Pfam" id="PF17874">
    <property type="entry name" value="TPR_MalT"/>
    <property type="match status" value="1"/>
</dbReference>
<dbReference type="Gene3D" id="3.40.50.300">
    <property type="entry name" value="P-loop containing nucleotide triphosphate hydrolases"/>
    <property type="match status" value="1"/>
</dbReference>
<dbReference type="PROSITE" id="PS50043">
    <property type="entry name" value="HTH_LUXR_2"/>
    <property type="match status" value="1"/>
</dbReference>
<proteinExistence type="predicted"/>
<dbReference type="GO" id="GO:0006355">
    <property type="term" value="P:regulation of DNA-templated transcription"/>
    <property type="evidence" value="ECO:0007669"/>
    <property type="project" value="InterPro"/>
</dbReference>
<dbReference type="eggNOG" id="COG2909">
    <property type="taxonomic scope" value="Bacteria"/>
</dbReference>
<dbReference type="Proteomes" id="UP000000374">
    <property type="component" value="Chromosome"/>
</dbReference>
<dbReference type="Pfam" id="PF00196">
    <property type="entry name" value="GerE"/>
    <property type="match status" value="1"/>
</dbReference>
<reference evidence="6" key="1">
    <citation type="submission" date="2006-12" db="EMBL/GenBank/DDBJ databases">
        <title>Complete sequence of chromosome 1 of Verminephrobacter eiseniae EF01-2.</title>
        <authorList>
            <person name="Copeland A."/>
            <person name="Lucas S."/>
            <person name="Lapidus A."/>
            <person name="Barry K."/>
            <person name="Detter J.C."/>
            <person name="Glavina del Rio T."/>
            <person name="Dalin E."/>
            <person name="Tice H."/>
            <person name="Pitluck S."/>
            <person name="Chertkov O."/>
            <person name="Brettin T."/>
            <person name="Bruce D."/>
            <person name="Han C."/>
            <person name="Tapia R."/>
            <person name="Gilna P."/>
            <person name="Schmutz J."/>
            <person name="Larimer F."/>
            <person name="Land M."/>
            <person name="Hauser L."/>
            <person name="Kyrpides N."/>
            <person name="Kim E."/>
            <person name="Stahl D."/>
            <person name="Richardson P."/>
        </authorList>
    </citation>
    <scope>NUCLEOTIDE SEQUENCE [LARGE SCALE GENOMIC DNA]</scope>
    <source>
        <strain evidence="6">EF01-2</strain>
    </source>
</reference>
<evidence type="ECO:0000256" key="3">
    <source>
        <dbReference type="ARBA" id="ARBA00023163"/>
    </source>
</evidence>
<dbReference type="InterPro" id="IPR036388">
    <property type="entry name" value="WH-like_DNA-bd_sf"/>
</dbReference>
<dbReference type="AlphaFoldDB" id="A1WN99"/>
<keyword evidence="1" id="KW-0805">Transcription regulation</keyword>
<dbReference type="GeneID" id="76461815"/>
<dbReference type="STRING" id="391735.Veis_3384"/>
<dbReference type="HOGENOM" id="CLU_006325_2_0_4"/>
<evidence type="ECO:0000313" key="6">
    <source>
        <dbReference type="Proteomes" id="UP000000374"/>
    </source>
</evidence>
<dbReference type="PANTHER" id="PTHR44688">
    <property type="entry name" value="DNA-BINDING TRANSCRIPTIONAL ACTIVATOR DEVR_DOSR"/>
    <property type="match status" value="1"/>
</dbReference>
<accession>A1WN99</accession>
<dbReference type="OrthoDB" id="134985at2"/>
<gene>
    <name evidence="5" type="ordered locus">Veis_3384</name>
</gene>
<dbReference type="Pfam" id="PF25873">
    <property type="entry name" value="WHD_MalT"/>
    <property type="match status" value="1"/>
</dbReference>
<dbReference type="PRINTS" id="PR00038">
    <property type="entry name" value="HTHLUXR"/>
</dbReference>
<dbReference type="Gene3D" id="1.25.40.10">
    <property type="entry name" value="Tetratricopeptide repeat domain"/>
    <property type="match status" value="1"/>
</dbReference>
<protein>
    <submittedName>
        <fullName evidence="5">Regulatory protein, LuxR</fullName>
    </submittedName>
</protein>
<dbReference type="SMART" id="SM00421">
    <property type="entry name" value="HTH_LUXR"/>
    <property type="match status" value="1"/>
</dbReference>
<dbReference type="RefSeq" id="WP_011811098.1">
    <property type="nucleotide sequence ID" value="NC_008786.1"/>
</dbReference>
<organism evidence="5 6">
    <name type="scientific">Verminephrobacter eiseniae (strain EF01-2)</name>
    <dbReference type="NCBI Taxonomy" id="391735"/>
    <lineage>
        <taxon>Bacteria</taxon>
        <taxon>Pseudomonadati</taxon>
        <taxon>Pseudomonadota</taxon>
        <taxon>Betaproteobacteria</taxon>
        <taxon>Burkholderiales</taxon>
        <taxon>Comamonadaceae</taxon>
        <taxon>Verminephrobacter</taxon>
    </lineage>
</organism>
<keyword evidence="2" id="KW-0238">DNA-binding</keyword>
<keyword evidence="6" id="KW-1185">Reference proteome</keyword>
<keyword evidence="3" id="KW-0804">Transcription</keyword>
<dbReference type="InterPro" id="IPR027417">
    <property type="entry name" value="P-loop_NTPase"/>
</dbReference>
<dbReference type="Gene3D" id="1.10.10.10">
    <property type="entry name" value="Winged helix-like DNA-binding domain superfamily/Winged helix DNA-binding domain"/>
    <property type="match status" value="1"/>
</dbReference>